<feature type="compositionally biased region" description="Low complexity" evidence="1">
    <location>
        <begin position="964"/>
        <end position="998"/>
    </location>
</feature>
<protein>
    <submittedName>
        <fullName evidence="2">Uncharacterized protein</fullName>
    </submittedName>
</protein>
<feature type="region of interest" description="Disordered" evidence="1">
    <location>
        <begin position="964"/>
        <end position="1030"/>
    </location>
</feature>
<feature type="compositionally biased region" description="Low complexity" evidence="1">
    <location>
        <begin position="580"/>
        <end position="599"/>
    </location>
</feature>
<accession>A0A409VKZ0</accession>
<reference evidence="2 3" key="1">
    <citation type="journal article" date="2018" name="Evol. Lett.">
        <title>Horizontal gene cluster transfer increased hallucinogenic mushroom diversity.</title>
        <authorList>
            <person name="Reynolds H.T."/>
            <person name="Vijayakumar V."/>
            <person name="Gluck-Thaler E."/>
            <person name="Korotkin H.B."/>
            <person name="Matheny P.B."/>
            <person name="Slot J.C."/>
        </authorList>
    </citation>
    <scope>NUCLEOTIDE SEQUENCE [LARGE SCALE GENOMIC DNA]</scope>
    <source>
        <strain evidence="2 3">2629</strain>
    </source>
</reference>
<gene>
    <name evidence="2" type="ORF">CVT24_008536</name>
</gene>
<proteinExistence type="predicted"/>
<feature type="region of interest" description="Disordered" evidence="1">
    <location>
        <begin position="578"/>
        <end position="601"/>
    </location>
</feature>
<evidence type="ECO:0000313" key="3">
    <source>
        <dbReference type="Proteomes" id="UP000284842"/>
    </source>
</evidence>
<dbReference type="STRING" id="181874.A0A409VKZ0"/>
<dbReference type="EMBL" id="NHTK01006030">
    <property type="protein sequence ID" value="PPQ66939.1"/>
    <property type="molecule type" value="Genomic_DNA"/>
</dbReference>
<comment type="caution">
    <text evidence="2">The sequence shown here is derived from an EMBL/GenBank/DDBJ whole genome shotgun (WGS) entry which is preliminary data.</text>
</comment>
<feature type="compositionally biased region" description="Pro residues" evidence="1">
    <location>
        <begin position="1013"/>
        <end position="1026"/>
    </location>
</feature>
<dbReference type="Proteomes" id="UP000284842">
    <property type="component" value="Unassembled WGS sequence"/>
</dbReference>
<name>A0A409VKZ0_9AGAR</name>
<dbReference type="AlphaFoldDB" id="A0A409VKZ0"/>
<sequence length="1058" mass="113296">MICLVHVGVANKAHQHKRCSDCDIAKFKAVIGKALSHPQILHYIRVAIITDTQLLQRSISRPPDDDLNVTFHVSFDPSDEDSNTAQQEVLAPFCDTVIPSPEELKLPSPNEIEALHLKHGSLYFRCGLAHSWCSEDMSRSIHNRRQSEPTETLGSGEAMVQQALVVTVRWCWASSPVWLTNSIAITPEAIRDAQQGYISENMRFRFHGDSVESKSSSMIPVKRGRSGLLSVVNKFIKSNPSLGLEARLSQCDKQSLARFSLLASKTAPMMKTIVILLAAALAQAQNIIPLVDKKFKYPDGIPFKVDTDLNHTRGVQLGYNICNATTEGPTSLCQTAFINSLDDFCIWAPPSSNRSVGEIEGEMVAWCTKPGHGTRIIQDGAISGVQLTRTPDYIQVVGLIDQTKINMVTNDSGGEMDPHGADGRGNPMGGIMFTNAFTGHYDQVVEWHNFMGSNKFCLKACDQRTPNAARFCEHIFDRIGCEYNAPSNARDGVFESCAGESQDFPGVYTDSMGQVQTFSQPPESIGPIATIPYTPRVPSSSQCSQFRSAEIYGGHVTVPVPTIASTPTTVSLQHESHFRSASTTSTHTPTPSTPLPSSTFVGQRPSVARLMPTSYISFPALLNPNPLNPRPTEFISVSSTSHSTSTAEMPHSSTSTPNIITNMIPTTVTPTLPTDSATPETSLNLSPNEAIHSLEVSPSTPTMSSNGLKVPFTLLSSVSAFRSACSKPPDPAVPHIFAACYFCLWAPPNPGQTVGDIEGEMVAWCTKPGHGTRVIPAGTISGVQLTRTPDYIQVVGFMDQTKINMVAGDWGGEMDPHGADRRGNPIGGIMFTKAFSNGGYDQVVEWHNFMGANKFCLKACDQRRPNAAKYCEHIFDRIGCDYNAPSNARPGVFESCAGDSQDFPGIYTDSAGKTQTYTQPPESLGVITTIPYTARVPASSQCSQFNSAEIYGGGVTVPVPNAPAVPTSSVSSSSTRTSSSVSSTGVSSTSSSSSTAPPTSTPTPAPSNSSPNPNTPPPTSSDPPAPSASVGSAVKITSVSLSGAGAVSLFAALIHFFV</sequence>
<feature type="region of interest" description="Disordered" evidence="1">
    <location>
        <begin position="637"/>
        <end position="660"/>
    </location>
</feature>
<dbReference type="OrthoDB" id="2564904at2759"/>
<keyword evidence="3" id="KW-1185">Reference proteome</keyword>
<dbReference type="InParanoid" id="A0A409VKZ0"/>
<evidence type="ECO:0000313" key="2">
    <source>
        <dbReference type="EMBL" id="PPQ66939.1"/>
    </source>
</evidence>
<evidence type="ECO:0000256" key="1">
    <source>
        <dbReference type="SAM" id="MobiDB-lite"/>
    </source>
</evidence>
<organism evidence="2 3">
    <name type="scientific">Panaeolus cyanescens</name>
    <dbReference type="NCBI Taxonomy" id="181874"/>
    <lineage>
        <taxon>Eukaryota</taxon>
        <taxon>Fungi</taxon>
        <taxon>Dikarya</taxon>
        <taxon>Basidiomycota</taxon>
        <taxon>Agaricomycotina</taxon>
        <taxon>Agaricomycetes</taxon>
        <taxon>Agaricomycetidae</taxon>
        <taxon>Agaricales</taxon>
        <taxon>Agaricineae</taxon>
        <taxon>Galeropsidaceae</taxon>
        <taxon>Panaeolus</taxon>
    </lineage>
</organism>